<organism evidence="1 2">
    <name type="scientific">Chryseobacterium hagamense</name>
    <dbReference type="NCBI Taxonomy" id="395935"/>
    <lineage>
        <taxon>Bacteria</taxon>
        <taxon>Pseudomonadati</taxon>
        <taxon>Bacteroidota</taxon>
        <taxon>Flavobacteriia</taxon>
        <taxon>Flavobacteriales</taxon>
        <taxon>Weeksellaceae</taxon>
        <taxon>Chryseobacterium group</taxon>
        <taxon>Chryseobacterium</taxon>
    </lineage>
</organism>
<dbReference type="Proteomes" id="UP000321863">
    <property type="component" value="Unassembled WGS sequence"/>
</dbReference>
<dbReference type="EMBL" id="BJYJ01000005">
    <property type="protein sequence ID" value="GEN75845.1"/>
    <property type="molecule type" value="Genomic_DNA"/>
</dbReference>
<sequence>MLVLIHSDKILQLLNVHLINIIYYKDKMFLVLTIKNSSNFDYYYLYIIKYHSENILYKLQLLWILKN</sequence>
<gene>
    <name evidence="1" type="ORF">CHA01nite_15850</name>
</gene>
<keyword evidence="2" id="KW-1185">Reference proteome</keyword>
<comment type="caution">
    <text evidence="1">The sequence shown here is derived from an EMBL/GenBank/DDBJ whole genome shotgun (WGS) entry which is preliminary data.</text>
</comment>
<dbReference type="AlphaFoldDB" id="A0A511YKX5"/>
<name>A0A511YKX5_9FLAO</name>
<protein>
    <submittedName>
        <fullName evidence="1">Uncharacterized protein</fullName>
    </submittedName>
</protein>
<proteinExistence type="predicted"/>
<evidence type="ECO:0000313" key="2">
    <source>
        <dbReference type="Proteomes" id="UP000321863"/>
    </source>
</evidence>
<accession>A0A511YKX5</accession>
<reference evidence="1 2" key="1">
    <citation type="submission" date="2019-07" db="EMBL/GenBank/DDBJ databases">
        <title>Whole genome shotgun sequence of Chryseobacterium hagamense NBRC 105253.</title>
        <authorList>
            <person name="Hosoyama A."/>
            <person name="Uohara A."/>
            <person name="Ohji S."/>
            <person name="Ichikawa N."/>
        </authorList>
    </citation>
    <scope>NUCLEOTIDE SEQUENCE [LARGE SCALE GENOMIC DNA]</scope>
    <source>
        <strain evidence="1 2">NBRC 105253</strain>
    </source>
</reference>
<evidence type="ECO:0000313" key="1">
    <source>
        <dbReference type="EMBL" id="GEN75845.1"/>
    </source>
</evidence>